<sequence>MKTIEKEILPTKQECTDSLKNVIDALYVLNGKWKIALILSLVQSPKRFNEILKQIDGISPKVLAKELKDLEFNGFIKRNVYETTSINIVYEATDYSLTLKSVIAELSAWGEQHREKIKQSMRK</sequence>
<feature type="domain" description="HTH hxlR-type" evidence="4">
    <location>
        <begin position="15"/>
        <end position="118"/>
    </location>
</feature>
<dbReference type="Pfam" id="PF01638">
    <property type="entry name" value="HxlR"/>
    <property type="match status" value="1"/>
</dbReference>
<dbReference type="PROSITE" id="PS51118">
    <property type="entry name" value="HTH_HXLR"/>
    <property type="match status" value="1"/>
</dbReference>
<evidence type="ECO:0000256" key="1">
    <source>
        <dbReference type="ARBA" id="ARBA00023015"/>
    </source>
</evidence>
<reference evidence="5 6" key="1">
    <citation type="submission" date="2021-03" db="EMBL/GenBank/DDBJ databases">
        <title>Flavobacterium kribbensis sp. nov, an endophytic bacteria, isolated from soybean.</title>
        <authorList>
            <person name="Lee J."/>
            <person name="Seo J."/>
        </authorList>
    </citation>
    <scope>NUCLEOTIDE SEQUENCE [LARGE SCALE GENOMIC DNA]</scope>
    <source>
        <strain evidence="5 6">BB8</strain>
    </source>
</reference>
<dbReference type="PANTHER" id="PTHR33204:SF18">
    <property type="entry name" value="TRANSCRIPTIONAL REGULATORY PROTEIN"/>
    <property type="match status" value="1"/>
</dbReference>
<protein>
    <submittedName>
        <fullName evidence="5">Helix-turn-helix transcriptional regulator</fullName>
    </submittedName>
</protein>
<evidence type="ECO:0000313" key="5">
    <source>
        <dbReference type="EMBL" id="QSW87633.1"/>
    </source>
</evidence>
<dbReference type="Gene3D" id="1.10.10.10">
    <property type="entry name" value="Winged helix-like DNA-binding domain superfamily/Winged helix DNA-binding domain"/>
    <property type="match status" value="1"/>
</dbReference>
<dbReference type="InterPro" id="IPR002577">
    <property type="entry name" value="HTH_HxlR"/>
</dbReference>
<keyword evidence="1" id="KW-0805">Transcription regulation</keyword>
<evidence type="ECO:0000313" key="6">
    <source>
        <dbReference type="Proteomes" id="UP000663440"/>
    </source>
</evidence>
<keyword evidence="3" id="KW-0804">Transcription</keyword>
<evidence type="ECO:0000256" key="3">
    <source>
        <dbReference type="ARBA" id="ARBA00023163"/>
    </source>
</evidence>
<evidence type="ECO:0000256" key="2">
    <source>
        <dbReference type="ARBA" id="ARBA00023125"/>
    </source>
</evidence>
<dbReference type="SUPFAM" id="SSF46785">
    <property type="entry name" value="Winged helix' DNA-binding domain"/>
    <property type="match status" value="1"/>
</dbReference>
<keyword evidence="2" id="KW-0238">DNA-binding</keyword>
<dbReference type="RefSeq" id="WP_207294859.1">
    <property type="nucleotide sequence ID" value="NZ_CP071448.1"/>
</dbReference>
<keyword evidence="6" id="KW-1185">Reference proteome</keyword>
<proteinExistence type="predicted"/>
<name>A0ABX7QAI7_9FLAO</name>
<organism evidence="5 6">
    <name type="scientific">Flavobacterium endoglycinae</name>
    <dbReference type="NCBI Taxonomy" id="2816357"/>
    <lineage>
        <taxon>Bacteria</taxon>
        <taxon>Pseudomonadati</taxon>
        <taxon>Bacteroidota</taxon>
        <taxon>Flavobacteriia</taxon>
        <taxon>Flavobacteriales</taxon>
        <taxon>Flavobacteriaceae</taxon>
        <taxon>Flavobacterium</taxon>
    </lineage>
</organism>
<dbReference type="InterPro" id="IPR036390">
    <property type="entry name" value="WH_DNA-bd_sf"/>
</dbReference>
<dbReference type="Proteomes" id="UP000663440">
    <property type="component" value="Chromosome"/>
</dbReference>
<accession>A0ABX7QAI7</accession>
<dbReference type="PANTHER" id="PTHR33204">
    <property type="entry name" value="TRANSCRIPTIONAL REGULATOR, MARR FAMILY"/>
    <property type="match status" value="1"/>
</dbReference>
<gene>
    <name evidence="5" type="ORF">J0383_15225</name>
</gene>
<dbReference type="InterPro" id="IPR036388">
    <property type="entry name" value="WH-like_DNA-bd_sf"/>
</dbReference>
<evidence type="ECO:0000259" key="4">
    <source>
        <dbReference type="PROSITE" id="PS51118"/>
    </source>
</evidence>
<dbReference type="EMBL" id="CP071448">
    <property type="protein sequence ID" value="QSW87633.1"/>
    <property type="molecule type" value="Genomic_DNA"/>
</dbReference>